<accession>A0A1X7KSA0</accession>
<protein>
    <submittedName>
        <fullName evidence="1">Uncharacterized protein</fullName>
    </submittedName>
</protein>
<dbReference type="EMBL" id="FXAO01000007">
    <property type="protein sequence ID" value="SMG44142.1"/>
    <property type="molecule type" value="Genomic_DNA"/>
</dbReference>
<evidence type="ECO:0000313" key="2">
    <source>
        <dbReference type="Proteomes" id="UP000193420"/>
    </source>
</evidence>
<dbReference type="Proteomes" id="UP000193420">
    <property type="component" value="Unassembled WGS sequence"/>
</dbReference>
<evidence type="ECO:0000313" key="1">
    <source>
        <dbReference type="EMBL" id="SMG44142.1"/>
    </source>
</evidence>
<dbReference type="RefSeq" id="WP_085499986.1">
    <property type="nucleotide sequence ID" value="NZ_FXAO01000007.1"/>
</dbReference>
<dbReference type="AlphaFoldDB" id="A0A1X7KSA0"/>
<proteinExistence type="predicted"/>
<organism evidence="1 2">
    <name type="scientific">Arenibacter troitsensis</name>
    <dbReference type="NCBI Taxonomy" id="188872"/>
    <lineage>
        <taxon>Bacteria</taxon>
        <taxon>Pseudomonadati</taxon>
        <taxon>Bacteroidota</taxon>
        <taxon>Flavobacteriia</taxon>
        <taxon>Flavobacteriales</taxon>
        <taxon>Flavobacteriaceae</taxon>
        <taxon>Arenibacter</taxon>
    </lineage>
</organism>
<dbReference type="OrthoDB" id="1451537at2"/>
<sequence length="225" mass="26628">MTLKSNGKWLNVSGIRFFRGLDIIKFHDDIIAYSLLERTNDGLILMENNAQDHYEKIFHCTYESVNPNRIRFFRKANGHKIIMETKESTSYETILEQDYVKLLPTISKISESRIQLMKYNFVWNNEKQVIEFNRILNPPANVGAQESYKEEAQNFLQEDIKNQKDEFRFEGMKILLEKLDQTLLVSIFNNNQRGLVMPIKEIDEDKIVLYGLPKEPFEIIAERIW</sequence>
<keyword evidence="2" id="KW-1185">Reference proteome</keyword>
<reference evidence="2" key="1">
    <citation type="submission" date="2017-04" db="EMBL/GenBank/DDBJ databases">
        <authorList>
            <person name="Varghese N."/>
            <person name="Submissions S."/>
        </authorList>
    </citation>
    <scope>NUCLEOTIDE SEQUENCE [LARGE SCALE GENOMIC DNA]</scope>
    <source>
        <strain evidence="2">DSM 19835</strain>
    </source>
</reference>
<name>A0A1X7KSA0_9FLAO</name>
<gene>
    <name evidence="1" type="ORF">SAMN03080602_03250</name>
</gene>